<dbReference type="GO" id="GO:0055085">
    <property type="term" value="P:transmembrane transport"/>
    <property type="evidence" value="ECO:0007669"/>
    <property type="project" value="TreeGrafter"/>
</dbReference>
<feature type="chain" id="PRO_5037056965" evidence="1">
    <location>
        <begin position="25"/>
        <end position="210"/>
    </location>
</feature>
<dbReference type="AlphaFoldDB" id="A0A918T2A2"/>
<protein>
    <submittedName>
        <fullName evidence="2">Membrane protein</fullName>
    </submittedName>
</protein>
<evidence type="ECO:0000256" key="1">
    <source>
        <dbReference type="SAM" id="SignalP"/>
    </source>
</evidence>
<keyword evidence="1" id="KW-0732">Signal</keyword>
<proteinExistence type="predicted"/>
<evidence type="ECO:0000313" key="2">
    <source>
        <dbReference type="EMBL" id="GHA79840.1"/>
    </source>
</evidence>
<feature type="signal peptide" evidence="1">
    <location>
        <begin position="1"/>
        <end position="24"/>
    </location>
</feature>
<comment type="caution">
    <text evidence="2">The sequence shown here is derived from an EMBL/GenBank/DDBJ whole genome shotgun (WGS) entry which is preliminary data.</text>
</comment>
<dbReference type="Pfam" id="PF03922">
    <property type="entry name" value="OmpW"/>
    <property type="match status" value="1"/>
</dbReference>
<reference evidence="2" key="2">
    <citation type="submission" date="2020-09" db="EMBL/GenBank/DDBJ databases">
        <authorList>
            <person name="Sun Q."/>
            <person name="Kim S."/>
        </authorList>
    </citation>
    <scope>NUCLEOTIDE SEQUENCE</scope>
    <source>
        <strain evidence="2">KCTC 23077</strain>
    </source>
</reference>
<dbReference type="EMBL" id="BMYD01000002">
    <property type="protein sequence ID" value="GHA79840.1"/>
    <property type="molecule type" value="Genomic_DNA"/>
</dbReference>
<sequence length="210" mass="21591">MTPVHHSLLALAGALALIPATVAAQDTNTPKRVSITGGYALAEPTRNPQIDGARVDVDGEGTPTLGVTFHATDNIGIEAWGADKIGHRVRTGSGKAASVSAQPVALSGQYRFGEAGQKVRPFVGLGVHQTNFNEETATAGGPYAGQRIGVETVTGPMATAGVDVDLAENWFARADVRYLHGDSEVSLDGAPAGEVNLEPVVVGVGVGVRF</sequence>
<name>A0A918T2A2_9GAMM</name>
<dbReference type="SUPFAM" id="SSF56925">
    <property type="entry name" value="OMPA-like"/>
    <property type="match status" value="1"/>
</dbReference>
<gene>
    <name evidence="2" type="primary">ompW</name>
    <name evidence="2" type="ORF">GCM10007067_16770</name>
</gene>
<dbReference type="InterPro" id="IPR011250">
    <property type="entry name" value="OMP/PagP_B-barrel"/>
</dbReference>
<organism evidence="2 3">
    <name type="scientific">Cognatilysobacter bugurensis</name>
    <dbReference type="NCBI Taxonomy" id="543356"/>
    <lineage>
        <taxon>Bacteria</taxon>
        <taxon>Pseudomonadati</taxon>
        <taxon>Pseudomonadota</taxon>
        <taxon>Gammaproteobacteria</taxon>
        <taxon>Lysobacterales</taxon>
        <taxon>Lysobacteraceae</taxon>
        <taxon>Cognatilysobacter</taxon>
    </lineage>
</organism>
<evidence type="ECO:0000313" key="3">
    <source>
        <dbReference type="Proteomes" id="UP000646426"/>
    </source>
</evidence>
<dbReference type="RefSeq" id="WP_189455342.1">
    <property type="nucleotide sequence ID" value="NZ_BMYD01000002.1"/>
</dbReference>
<keyword evidence="3" id="KW-1185">Reference proteome</keyword>
<dbReference type="PANTHER" id="PTHR36920:SF1">
    <property type="entry name" value="OUTER MEMBRANE PROTEIN W"/>
    <property type="match status" value="1"/>
</dbReference>
<accession>A0A918T2A2</accession>
<dbReference type="Gene3D" id="2.40.160.20">
    <property type="match status" value="1"/>
</dbReference>
<dbReference type="GO" id="GO:0019867">
    <property type="term" value="C:outer membrane"/>
    <property type="evidence" value="ECO:0007669"/>
    <property type="project" value="InterPro"/>
</dbReference>
<dbReference type="InterPro" id="IPR005618">
    <property type="entry name" value="OMPW"/>
</dbReference>
<dbReference type="Proteomes" id="UP000646426">
    <property type="component" value="Unassembled WGS sequence"/>
</dbReference>
<dbReference type="PANTHER" id="PTHR36920">
    <property type="match status" value="1"/>
</dbReference>
<reference evidence="2" key="1">
    <citation type="journal article" date="2014" name="Int. J. Syst. Evol. Microbiol.">
        <title>Complete genome sequence of Corynebacterium casei LMG S-19264T (=DSM 44701T), isolated from a smear-ripened cheese.</title>
        <authorList>
            <consortium name="US DOE Joint Genome Institute (JGI-PGF)"/>
            <person name="Walter F."/>
            <person name="Albersmeier A."/>
            <person name="Kalinowski J."/>
            <person name="Ruckert C."/>
        </authorList>
    </citation>
    <scope>NUCLEOTIDE SEQUENCE</scope>
    <source>
        <strain evidence="2">KCTC 23077</strain>
    </source>
</reference>